<evidence type="ECO:0000256" key="1">
    <source>
        <dbReference type="SAM" id="MobiDB-lite"/>
    </source>
</evidence>
<dbReference type="EMBL" id="CABWIL020000032">
    <property type="protein sequence ID" value="CAB3972350.1"/>
    <property type="molecule type" value="Genomic_DNA"/>
</dbReference>
<evidence type="ECO:0000313" key="3">
    <source>
        <dbReference type="Proteomes" id="UP000494301"/>
    </source>
</evidence>
<protein>
    <submittedName>
        <fullName evidence="2">Uncharacterized protein</fullName>
    </submittedName>
</protein>
<dbReference type="AlphaFoldDB" id="A0A6J5JLK9"/>
<sequence length="337" mass="34963">MALKLANNAVSKLASGVGVGATSIALVPGDGAKYPTLGPGDWFPLTVVKSDGTLEVMRCTARATDTLTVSRAQENTAAQAFSAGDRVELRFTMGAFGALAQLDSPVFTGVSSFGGQVDFTWGLGVDPSAAQIYNEFGKRSLVFRTGAASNTKYAVLGEDGIFRFTSQIMFVGGLGDDPSASQIYNENGKRSIVLRTGNSPNYKYTLIDESGILHLSGRPDWGATPWDSSNFNPATASVSYANSAGSAGSANTANSANYASSAGTAGSVGGVSNPATAGSTCQPTGETAEFGPLSQPAGTNTVDCPDSWVMTGIRTDSWDQNAAPRTLFVRAKRMRNQ</sequence>
<reference evidence="2 3" key="1">
    <citation type="submission" date="2020-04" db="EMBL/GenBank/DDBJ databases">
        <authorList>
            <person name="Depoorter E."/>
        </authorList>
    </citation>
    <scope>NUCLEOTIDE SEQUENCE [LARGE SCALE GENOMIC DNA]</scope>
    <source>
        <strain evidence="2 3">BCC0217</strain>
    </source>
</reference>
<name>A0A6J5JLK9_9BURK</name>
<dbReference type="RefSeq" id="WP_205183822.1">
    <property type="nucleotide sequence ID" value="NZ_CABWIL020000032.1"/>
</dbReference>
<proteinExistence type="predicted"/>
<dbReference type="Proteomes" id="UP000494301">
    <property type="component" value="Unassembled WGS sequence"/>
</dbReference>
<accession>A0A6J5JLK9</accession>
<feature type="region of interest" description="Disordered" evidence="1">
    <location>
        <begin position="275"/>
        <end position="302"/>
    </location>
</feature>
<feature type="compositionally biased region" description="Polar residues" evidence="1">
    <location>
        <begin position="275"/>
        <end position="285"/>
    </location>
</feature>
<organism evidence="2 3">
    <name type="scientific">Burkholderia aenigmatica</name>
    <dbReference type="NCBI Taxonomy" id="2015348"/>
    <lineage>
        <taxon>Bacteria</taxon>
        <taxon>Pseudomonadati</taxon>
        <taxon>Pseudomonadota</taxon>
        <taxon>Betaproteobacteria</taxon>
        <taxon>Burkholderiales</taxon>
        <taxon>Burkholderiaceae</taxon>
        <taxon>Burkholderia</taxon>
        <taxon>Burkholderia cepacia complex</taxon>
    </lineage>
</organism>
<evidence type="ECO:0000313" key="2">
    <source>
        <dbReference type="EMBL" id="CAB3972350.1"/>
    </source>
</evidence>
<gene>
    <name evidence="2" type="ORF">BLA3211_06924</name>
</gene>